<sequence length="121" mass="12993">MVTISSTSPLVGHPAMPPEIRTCVAAHTTNPRTPDPALDVGELESHEPKPTESPTPYAKSDTQLETNSLRPSRPWSVRSPGLVPSMINVVTDRLTCICPSSRIVGSTMPTTSSALYETHTN</sequence>
<accession>A0ABU6WR27</accession>
<feature type="region of interest" description="Disordered" evidence="1">
    <location>
        <begin position="24"/>
        <end position="79"/>
    </location>
</feature>
<name>A0ABU6WR27_9FABA</name>
<organism evidence="2 3">
    <name type="scientific">Stylosanthes scabra</name>
    <dbReference type="NCBI Taxonomy" id="79078"/>
    <lineage>
        <taxon>Eukaryota</taxon>
        <taxon>Viridiplantae</taxon>
        <taxon>Streptophyta</taxon>
        <taxon>Embryophyta</taxon>
        <taxon>Tracheophyta</taxon>
        <taxon>Spermatophyta</taxon>
        <taxon>Magnoliopsida</taxon>
        <taxon>eudicotyledons</taxon>
        <taxon>Gunneridae</taxon>
        <taxon>Pentapetalae</taxon>
        <taxon>rosids</taxon>
        <taxon>fabids</taxon>
        <taxon>Fabales</taxon>
        <taxon>Fabaceae</taxon>
        <taxon>Papilionoideae</taxon>
        <taxon>50 kb inversion clade</taxon>
        <taxon>dalbergioids sensu lato</taxon>
        <taxon>Dalbergieae</taxon>
        <taxon>Pterocarpus clade</taxon>
        <taxon>Stylosanthes</taxon>
    </lineage>
</organism>
<comment type="caution">
    <text evidence="2">The sequence shown here is derived from an EMBL/GenBank/DDBJ whole genome shotgun (WGS) entry which is preliminary data.</text>
</comment>
<evidence type="ECO:0000256" key="1">
    <source>
        <dbReference type="SAM" id="MobiDB-lite"/>
    </source>
</evidence>
<reference evidence="2 3" key="1">
    <citation type="journal article" date="2023" name="Plants (Basel)">
        <title>Bridging the Gap: Combining Genomics and Transcriptomics Approaches to Understand Stylosanthes scabra, an Orphan Legume from the Brazilian Caatinga.</title>
        <authorList>
            <person name="Ferreira-Neto J.R.C."/>
            <person name="da Silva M.D."/>
            <person name="Binneck E."/>
            <person name="de Melo N.F."/>
            <person name="da Silva R.H."/>
            <person name="de Melo A.L.T.M."/>
            <person name="Pandolfi V."/>
            <person name="Bustamante F.O."/>
            <person name="Brasileiro-Vidal A.C."/>
            <person name="Benko-Iseppon A.M."/>
        </authorList>
    </citation>
    <scope>NUCLEOTIDE SEQUENCE [LARGE SCALE GENOMIC DNA]</scope>
    <source>
        <tissue evidence="2">Leaves</tissue>
    </source>
</reference>
<proteinExistence type="predicted"/>
<evidence type="ECO:0000313" key="2">
    <source>
        <dbReference type="EMBL" id="MED6186740.1"/>
    </source>
</evidence>
<gene>
    <name evidence="2" type="ORF">PIB30_069620</name>
</gene>
<keyword evidence="3" id="KW-1185">Reference proteome</keyword>
<dbReference type="EMBL" id="JASCZI010182011">
    <property type="protein sequence ID" value="MED6186740.1"/>
    <property type="molecule type" value="Genomic_DNA"/>
</dbReference>
<feature type="compositionally biased region" description="Polar residues" evidence="1">
    <location>
        <begin position="60"/>
        <end position="70"/>
    </location>
</feature>
<protein>
    <submittedName>
        <fullName evidence="2">Uncharacterized protein</fullName>
    </submittedName>
</protein>
<evidence type="ECO:0000313" key="3">
    <source>
        <dbReference type="Proteomes" id="UP001341840"/>
    </source>
</evidence>
<dbReference type="Proteomes" id="UP001341840">
    <property type="component" value="Unassembled WGS sequence"/>
</dbReference>